<dbReference type="Gene3D" id="3.30.870.10">
    <property type="entry name" value="Endonuclease Chain A"/>
    <property type="match status" value="2"/>
</dbReference>
<evidence type="ECO:0000313" key="4">
    <source>
        <dbReference type="Proteomes" id="UP000772434"/>
    </source>
</evidence>
<feature type="domain" description="PLD phosphodiesterase" evidence="2">
    <location>
        <begin position="594"/>
        <end position="621"/>
    </location>
</feature>
<dbReference type="OrthoDB" id="9997422at2759"/>
<feature type="compositionally biased region" description="Polar residues" evidence="1">
    <location>
        <begin position="14"/>
        <end position="30"/>
    </location>
</feature>
<dbReference type="SUPFAM" id="SSF56024">
    <property type="entry name" value="Phospholipase D/nuclease"/>
    <property type="match status" value="2"/>
</dbReference>
<feature type="region of interest" description="Disordered" evidence="1">
    <location>
        <begin position="350"/>
        <end position="369"/>
    </location>
</feature>
<dbReference type="EMBL" id="JADNRY010000053">
    <property type="protein sequence ID" value="KAF9069266.1"/>
    <property type="molecule type" value="Genomic_DNA"/>
</dbReference>
<reference evidence="3" key="1">
    <citation type="submission" date="2020-11" db="EMBL/GenBank/DDBJ databases">
        <authorList>
            <consortium name="DOE Joint Genome Institute"/>
            <person name="Ahrendt S."/>
            <person name="Riley R."/>
            <person name="Andreopoulos W."/>
            <person name="Labutti K."/>
            <person name="Pangilinan J."/>
            <person name="Ruiz-Duenas F.J."/>
            <person name="Barrasa J.M."/>
            <person name="Sanchez-Garcia M."/>
            <person name="Camarero S."/>
            <person name="Miyauchi S."/>
            <person name="Serrano A."/>
            <person name="Linde D."/>
            <person name="Babiker R."/>
            <person name="Drula E."/>
            <person name="Ayuso-Fernandez I."/>
            <person name="Pacheco R."/>
            <person name="Padilla G."/>
            <person name="Ferreira P."/>
            <person name="Barriuso J."/>
            <person name="Kellner H."/>
            <person name="Castanera R."/>
            <person name="Alfaro M."/>
            <person name="Ramirez L."/>
            <person name="Pisabarro A.G."/>
            <person name="Kuo A."/>
            <person name="Tritt A."/>
            <person name="Lipzen A."/>
            <person name="He G."/>
            <person name="Yan M."/>
            <person name="Ng V."/>
            <person name="Cullen D."/>
            <person name="Martin F."/>
            <person name="Rosso M.-N."/>
            <person name="Henrissat B."/>
            <person name="Hibbett D."/>
            <person name="Martinez A.T."/>
            <person name="Grigoriev I.V."/>
        </authorList>
    </citation>
    <scope>NUCLEOTIDE SEQUENCE</scope>
    <source>
        <strain evidence="3">AH 40177</strain>
    </source>
</reference>
<dbReference type="InterPro" id="IPR025202">
    <property type="entry name" value="PLD-like_dom"/>
</dbReference>
<dbReference type="InterPro" id="IPR001736">
    <property type="entry name" value="PLipase_D/transphosphatidylase"/>
</dbReference>
<gene>
    <name evidence="3" type="ORF">BDP27DRAFT_1325900</name>
</gene>
<proteinExistence type="predicted"/>
<sequence length="703" mass="76802">MALHKTSLQALLSGPSVSSEYARDPQQTPAQIAKNLYGNGSLKVDDSDEESKNKPDDDGHTKLEKEIADLSARIDPSALDLTRFGPTPPSPLFLRIYASILASITSPEGPGILSGMTSPSLLACSGVTPLAIITPLADIVKHMANVIVRAKKEVFLATNFWINSDSSHLITDAIHELNRRVASRGGPKVIVKVLYDRGNPKQLITNHQPVPPSTYTGDKVALPAPESIPNLHMQVLNYHVPLVGTFHSKFLVVDREVALLMSNNIQDNDNVEMCVQYEGSVVDSLYDVCLNSWAVELDPPLPCREEPAAQKGFPSYDDPTFMALFGNDATKESISLQQVVEAGHQARDQLTEGTQGTKEDLPELLPGEPHYDPTIAGEIRRIQAAYAPKANETHLQAVSRHFNITKVQKADGGVQPTAPEPKDGSLVNETEMTPYIPLPPSAFPPFSSAQPTSGPTPIPMCVVSRAPYGTPLFEASKAIRYPQNVAFMLSIMHATESVFIQTPNLNAAPLLPALVAAVRRGVTVEMWVCLGYNDAGELLPYQNGTNEMIANRLYNDPSLHPEGAAPLTPEEKSRLKIYNYIAKDQDRPIHNKFKKRSCHVKLLIVDNHLAIQGNGNQDTQTWFHSQEVNVMLDSKEVCARWMEGIRRNQNTEIYGRVSTEDGCWHDPTTGAMPEGSIGTDPGRFSWATGIVGAVQRVRGAGGF</sequence>
<dbReference type="CDD" id="cd00138">
    <property type="entry name" value="PLDc_SF"/>
    <property type="match status" value="2"/>
</dbReference>
<evidence type="ECO:0000259" key="2">
    <source>
        <dbReference type="PROSITE" id="PS50035"/>
    </source>
</evidence>
<evidence type="ECO:0000256" key="1">
    <source>
        <dbReference type="SAM" id="MobiDB-lite"/>
    </source>
</evidence>
<organism evidence="3 4">
    <name type="scientific">Rhodocollybia butyracea</name>
    <dbReference type="NCBI Taxonomy" id="206335"/>
    <lineage>
        <taxon>Eukaryota</taxon>
        <taxon>Fungi</taxon>
        <taxon>Dikarya</taxon>
        <taxon>Basidiomycota</taxon>
        <taxon>Agaricomycotina</taxon>
        <taxon>Agaricomycetes</taxon>
        <taxon>Agaricomycetidae</taxon>
        <taxon>Agaricales</taxon>
        <taxon>Marasmiineae</taxon>
        <taxon>Omphalotaceae</taxon>
        <taxon>Rhodocollybia</taxon>
    </lineage>
</organism>
<name>A0A9P5PTS6_9AGAR</name>
<comment type="caution">
    <text evidence="3">The sequence shown here is derived from an EMBL/GenBank/DDBJ whole genome shotgun (WGS) entry which is preliminary data.</text>
</comment>
<protein>
    <recommendedName>
        <fullName evidence="2">PLD phosphodiesterase domain-containing protein</fullName>
    </recommendedName>
</protein>
<evidence type="ECO:0000313" key="3">
    <source>
        <dbReference type="EMBL" id="KAF9069266.1"/>
    </source>
</evidence>
<accession>A0A9P5PTS6</accession>
<feature type="region of interest" description="Disordered" evidence="1">
    <location>
        <begin position="14"/>
        <end position="61"/>
    </location>
</feature>
<dbReference type="PROSITE" id="PS50035">
    <property type="entry name" value="PLD"/>
    <property type="match status" value="2"/>
</dbReference>
<dbReference type="AlphaFoldDB" id="A0A9P5PTS6"/>
<feature type="domain" description="PLD phosphodiesterase" evidence="2">
    <location>
        <begin position="242"/>
        <end position="269"/>
    </location>
</feature>
<feature type="compositionally biased region" description="Basic and acidic residues" evidence="1">
    <location>
        <begin position="50"/>
        <end position="61"/>
    </location>
</feature>
<dbReference type="Pfam" id="PF13091">
    <property type="entry name" value="PLDc_2"/>
    <property type="match status" value="1"/>
</dbReference>
<dbReference type="PANTHER" id="PTHR21248:SF22">
    <property type="entry name" value="PHOSPHOLIPASE D"/>
    <property type="match status" value="1"/>
</dbReference>
<dbReference type="PANTHER" id="PTHR21248">
    <property type="entry name" value="CARDIOLIPIN SYNTHASE"/>
    <property type="match status" value="1"/>
</dbReference>
<dbReference type="GO" id="GO:0030572">
    <property type="term" value="F:phosphatidyltransferase activity"/>
    <property type="evidence" value="ECO:0007669"/>
    <property type="project" value="UniProtKB-ARBA"/>
</dbReference>
<dbReference type="Proteomes" id="UP000772434">
    <property type="component" value="Unassembled WGS sequence"/>
</dbReference>
<dbReference type="GO" id="GO:0032049">
    <property type="term" value="P:cardiolipin biosynthetic process"/>
    <property type="evidence" value="ECO:0007669"/>
    <property type="project" value="UniProtKB-ARBA"/>
</dbReference>
<keyword evidence="4" id="KW-1185">Reference proteome</keyword>